<dbReference type="AlphaFoldDB" id="A0A7J8N1X0"/>
<dbReference type="EMBL" id="JABEZX010000011">
    <property type="protein sequence ID" value="MBA0570971.1"/>
    <property type="molecule type" value="Genomic_DNA"/>
</dbReference>
<dbReference type="Proteomes" id="UP000593572">
    <property type="component" value="Unassembled WGS sequence"/>
</dbReference>
<keyword evidence="2" id="KW-1185">Reference proteome</keyword>
<reference evidence="1 2" key="1">
    <citation type="journal article" date="2019" name="Genome Biol. Evol.">
        <title>Insights into the evolution of the New World diploid cottons (Gossypium, subgenus Houzingenia) based on genome sequencing.</title>
        <authorList>
            <person name="Grover C.E."/>
            <person name="Arick M.A. 2nd"/>
            <person name="Thrash A."/>
            <person name="Conover J.L."/>
            <person name="Sanders W.S."/>
            <person name="Peterson D.G."/>
            <person name="Frelichowski J.E."/>
            <person name="Scheffler J.A."/>
            <person name="Scheffler B.E."/>
            <person name="Wendel J.F."/>
        </authorList>
    </citation>
    <scope>NUCLEOTIDE SEQUENCE [LARGE SCALE GENOMIC DNA]</scope>
    <source>
        <strain evidence="1">157</strain>
        <tissue evidence="1">Leaf</tissue>
    </source>
</reference>
<proteinExistence type="predicted"/>
<evidence type="ECO:0000313" key="1">
    <source>
        <dbReference type="EMBL" id="MBA0570971.1"/>
    </source>
</evidence>
<evidence type="ECO:0000313" key="2">
    <source>
        <dbReference type="Proteomes" id="UP000593572"/>
    </source>
</evidence>
<comment type="caution">
    <text evidence="1">The sequence shown here is derived from an EMBL/GenBank/DDBJ whole genome shotgun (WGS) entry which is preliminary data.</text>
</comment>
<accession>A0A7J8N1X0</accession>
<protein>
    <submittedName>
        <fullName evidence="1">Uncharacterized protein</fullName>
    </submittedName>
</protein>
<gene>
    <name evidence="1" type="ORF">Golob_004569</name>
</gene>
<name>A0A7J8N1X0_9ROSI</name>
<organism evidence="1 2">
    <name type="scientific">Gossypium lobatum</name>
    <dbReference type="NCBI Taxonomy" id="34289"/>
    <lineage>
        <taxon>Eukaryota</taxon>
        <taxon>Viridiplantae</taxon>
        <taxon>Streptophyta</taxon>
        <taxon>Embryophyta</taxon>
        <taxon>Tracheophyta</taxon>
        <taxon>Spermatophyta</taxon>
        <taxon>Magnoliopsida</taxon>
        <taxon>eudicotyledons</taxon>
        <taxon>Gunneridae</taxon>
        <taxon>Pentapetalae</taxon>
        <taxon>rosids</taxon>
        <taxon>malvids</taxon>
        <taxon>Malvales</taxon>
        <taxon>Malvaceae</taxon>
        <taxon>Malvoideae</taxon>
        <taxon>Gossypium</taxon>
    </lineage>
</organism>
<sequence>MLFQPTLCLEIPWLMQETTITLHHYQRLTSSLMGSILEVRPVGSPMVRNWVFQVSLRLT</sequence>